<evidence type="ECO:0000256" key="2">
    <source>
        <dbReference type="ARBA" id="ARBA00022490"/>
    </source>
</evidence>
<dbReference type="GO" id="GO:0008270">
    <property type="term" value="F:zinc ion binding"/>
    <property type="evidence" value="ECO:0007669"/>
    <property type="project" value="UniProtKB-KW"/>
</dbReference>
<dbReference type="CDD" id="cd06467">
    <property type="entry name" value="p23_NUDC_like"/>
    <property type="match status" value="1"/>
</dbReference>
<dbReference type="GO" id="GO:0005737">
    <property type="term" value="C:cytoplasm"/>
    <property type="evidence" value="ECO:0007669"/>
    <property type="project" value="UniProtKB-SubCell"/>
</dbReference>
<dbReference type="PANTHER" id="PTHR12356">
    <property type="entry name" value="NUCLEAR MOVEMENT PROTEIN NUDC"/>
    <property type="match status" value="1"/>
</dbReference>
<proteinExistence type="predicted"/>
<dbReference type="Gene3D" id="2.60.40.790">
    <property type="match status" value="2"/>
</dbReference>
<comment type="subcellular location">
    <subcellularLocation>
        <location evidence="1">Cytoplasm</location>
    </subcellularLocation>
</comment>
<keyword evidence="3" id="KW-0479">Metal-binding</keyword>
<keyword evidence="2" id="KW-0963">Cytoplasm</keyword>
<evidence type="ECO:0000256" key="3">
    <source>
        <dbReference type="ARBA" id="ARBA00022723"/>
    </source>
</evidence>
<dbReference type="SMART" id="SM00291">
    <property type="entry name" value="ZnF_ZZ"/>
    <property type="match status" value="1"/>
</dbReference>
<feature type="region of interest" description="Disordered" evidence="6">
    <location>
        <begin position="208"/>
        <end position="259"/>
    </location>
</feature>
<evidence type="ECO:0000256" key="1">
    <source>
        <dbReference type="ARBA" id="ARBA00004496"/>
    </source>
</evidence>
<reference evidence="8 9" key="1">
    <citation type="journal article" date="2024" name="Science">
        <title>Giant polyketide synthase enzymes in the biosynthesis of giant marine polyether toxins.</title>
        <authorList>
            <person name="Fallon T.R."/>
            <person name="Shende V.V."/>
            <person name="Wierzbicki I.H."/>
            <person name="Pendleton A.L."/>
            <person name="Watervoot N.F."/>
            <person name="Auber R.P."/>
            <person name="Gonzalez D.J."/>
            <person name="Wisecaver J.H."/>
            <person name="Moore B.S."/>
        </authorList>
    </citation>
    <scope>NUCLEOTIDE SEQUENCE [LARGE SCALE GENOMIC DNA]</scope>
    <source>
        <strain evidence="8 9">12B1</strain>
    </source>
</reference>
<dbReference type="InterPro" id="IPR037898">
    <property type="entry name" value="NudC_fam"/>
</dbReference>
<dbReference type="PROSITE" id="PS51203">
    <property type="entry name" value="CS"/>
    <property type="match status" value="2"/>
</dbReference>
<feature type="compositionally biased region" description="Gly residues" evidence="6">
    <location>
        <begin position="213"/>
        <end position="230"/>
    </location>
</feature>
<dbReference type="InterPro" id="IPR043145">
    <property type="entry name" value="Znf_ZZ_sf"/>
</dbReference>
<evidence type="ECO:0000313" key="8">
    <source>
        <dbReference type="EMBL" id="KAL1527011.1"/>
    </source>
</evidence>
<gene>
    <name evidence="8" type="ORF">AB1Y20_015699</name>
</gene>
<dbReference type="SUPFAM" id="SSF49764">
    <property type="entry name" value="HSP20-like chaperones"/>
    <property type="match status" value="2"/>
</dbReference>
<feature type="compositionally biased region" description="Acidic residues" evidence="6">
    <location>
        <begin position="243"/>
        <end position="252"/>
    </location>
</feature>
<dbReference type="InterPro" id="IPR000433">
    <property type="entry name" value="Znf_ZZ"/>
</dbReference>
<organism evidence="8 9">
    <name type="scientific">Prymnesium parvum</name>
    <name type="common">Toxic golden alga</name>
    <dbReference type="NCBI Taxonomy" id="97485"/>
    <lineage>
        <taxon>Eukaryota</taxon>
        <taxon>Haptista</taxon>
        <taxon>Haptophyta</taxon>
        <taxon>Prymnesiophyceae</taxon>
        <taxon>Prymnesiales</taxon>
        <taxon>Prymnesiaceae</taxon>
        <taxon>Prymnesium</taxon>
    </lineage>
</organism>
<protein>
    <recommendedName>
        <fullName evidence="7">CS domain-containing protein</fullName>
    </recommendedName>
</protein>
<keyword evidence="5" id="KW-0862">Zinc</keyword>
<sequence>MPLYTWFQDNTSLTLNVELPPATLPTDLKLILSTRRITLQHTADNSIFLRRRTYAAIEPRCTNCYTMPPPATSASPPTLRVVLYKVIPAGWLCLFSGDPPGQGFLRSPAPMAHALARLAAQARARALAAEDARRVAEGSLAHRRERRAQQSWRARGRMAGPLVKKAGGRVVPSRVGGAVMPAGAQRCEEETRGVVAHGWRPHRRCVASAPAAEGGGGGGTDGEGVETGGGEPRDGGEGSSSESSDEAEEEAFDANGEAEYPLPGSEAACDACAACTHRYWHCVQCGVADGYDLCTSCYAEGTHHEAHTRRHPTHTLRLVTQFTAPLVQKKPALLKAPPAPPPPVAPKGVVSERVHVPKEARVKHSWTQLQGEVYLTVELPQGVRASDLIVVIEPFRLSISLKGVGVILRGSFHKAVRHRDSFWTIEEGQLKILLTKSDPQSWKKLFPEDQELHPMQAIKQICEDPDPPEHSYMDLGPEGRSLVDLHRSYRHAKATGDEGYAAELEEEMKMMRFNWAKDA</sequence>
<dbReference type="EMBL" id="JBGBPQ010000003">
    <property type="protein sequence ID" value="KAL1527011.1"/>
    <property type="molecule type" value="Genomic_DNA"/>
</dbReference>
<feature type="domain" description="CS" evidence="7">
    <location>
        <begin position="359"/>
        <end position="446"/>
    </location>
</feature>
<keyword evidence="4" id="KW-0863">Zinc-finger</keyword>
<dbReference type="SUPFAM" id="SSF57850">
    <property type="entry name" value="RING/U-box"/>
    <property type="match status" value="1"/>
</dbReference>
<dbReference type="InterPro" id="IPR007052">
    <property type="entry name" value="CS_dom"/>
</dbReference>
<evidence type="ECO:0000256" key="5">
    <source>
        <dbReference type="ARBA" id="ARBA00022833"/>
    </source>
</evidence>
<evidence type="ECO:0000259" key="7">
    <source>
        <dbReference type="PROSITE" id="PS51203"/>
    </source>
</evidence>
<dbReference type="AlphaFoldDB" id="A0AB34K280"/>
<dbReference type="Pfam" id="PF04969">
    <property type="entry name" value="CS"/>
    <property type="match status" value="2"/>
</dbReference>
<evidence type="ECO:0000256" key="6">
    <source>
        <dbReference type="SAM" id="MobiDB-lite"/>
    </source>
</evidence>
<accession>A0AB34K280</accession>
<evidence type="ECO:0000256" key="4">
    <source>
        <dbReference type="ARBA" id="ARBA00022771"/>
    </source>
</evidence>
<name>A0AB34K280_PRYPA</name>
<dbReference type="GO" id="GO:0051082">
    <property type="term" value="F:unfolded protein binding"/>
    <property type="evidence" value="ECO:0007669"/>
    <property type="project" value="TreeGrafter"/>
</dbReference>
<feature type="domain" description="CS" evidence="7">
    <location>
        <begin position="1"/>
        <end position="95"/>
    </location>
</feature>
<keyword evidence="9" id="KW-1185">Reference proteome</keyword>
<comment type="caution">
    <text evidence="8">The sequence shown here is derived from an EMBL/GenBank/DDBJ whole genome shotgun (WGS) entry which is preliminary data.</text>
</comment>
<dbReference type="Gene3D" id="3.30.60.90">
    <property type="match status" value="1"/>
</dbReference>
<dbReference type="PANTHER" id="PTHR12356:SF3">
    <property type="entry name" value="NUCLEAR MIGRATION PROTEIN NUDC"/>
    <property type="match status" value="1"/>
</dbReference>
<dbReference type="Proteomes" id="UP001515480">
    <property type="component" value="Unassembled WGS sequence"/>
</dbReference>
<dbReference type="InterPro" id="IPR008978">
    <property type="entry name" value="HSP20-like_chaperone"/>
</dbReference>
<dbReference type="GO" id="GO:0006457">
    <property type="term" value="P:protein folding"/>
    <property type="evidence" value="ECO:0007669"/>
    <property type="project" value="TreeGrafter"/>
</dbReference>
<evidence type="ECO:0000313" key="9">
    <source>
        <dbReference type="Proteomes" id="UP001515480"/>
    </source>
</evidence>